<dbReference type="GO" id="GO:0016887">
    <property type="term" value="F:ATP hydrolysis activity"/>
    <property type="evidence" value="ECO:0007669"/>
    <property type="project" value="InterPro"/>
</dbReference>
<keyword evidence="4" id="KW-1185">Reference proteome</keyword>
<gene>
    <name evidence="3" type="ordered locus">Aaci_3120</name>
</gene>
<dbReference type="SUPFAM" id="SSF52540">
    <property type="entry name" value="P-loop containing nucleoside triphosphate hydrolases"/>
    <property type="match status" value="1"/>
</dbReference>
<proteinExistence type="inferred from homology"/>
<dbReference type="eggNOG" id="COG4962">
    <property type="taxonomic scope" value="Bacteria"/>
</dbReference>
<name>C8WYM2_ALIAD</name>
<dbReference type="PANTHER" id="PTHR30486">
    <property type="entry name" value="TWITCHING MOTILITY PROTEIN PILT"/>
    <property type="match status" value="1"/>
</dbReference>
<evidence type="ECO:0000313" key="4">
    <source>
        <dbReference type="Proteomes" id="UP000001917"/>
    </source>
</evidence>
<evidence type="ECO:0000313" key="3">
    <source>
        <dbReference type="EMBL" id="ACV60116.1"/>
    </source>
</evidence>
<reference evidence="4" key="1">
    <citation type="submission" date="2009-09" db="EMBL/GenBank/DDBJ databases">
        <title>The complete plasmid2 of Alicyclobacillus acidocaldarius subsp. acidocaldarius DSM 446.</title>
        <authorList>
            <consortium name="US DOE Joint Genome Institute (JGI-PGF)"/>
            <person name="Lucas S."/>
            <person name="Copeland A."/>
            <person name="Lapidus A."/>
            <person name="Glavina del Rio T."/>
            <person name="Dalin E."/>
            <person name="Tice H."/>
            <person name="Bruce D."/>
            <person name="Goodwin L."/>
            <person name="Pitluck S."/>
            <person name="Kyrpides N."/>
            <person name="Mavromatis K."/>
            <person name="Ivanova N."/>
            <person name="Ovchinnikova G."/>
            <person name="Chertkov O."/>
            <person name="Sims D."/>
            <person name="Brettin T."/>
            <person name="Detter J.C."/>
            <person name="Han C."/>
            <person name="Larimer F."/>
            <person name="Land M."/>
            <person name="Hauser L."/>
            <person name="Markowitz V."/>
            <person name="Cheng J.-F."/>
            <person name="Hugenholtz P."/>
            <person name="Woyke T."/>
            <person name="Wu D."/>
            <person name="Pukall R."/>
            <person name="Klenk H.-P."/>
            <person name="Eisen J.A."/>
        </authorList>
    </citation>
    <scope>NUCLEOTIDE SEQUENCE [LARGE SCALE GENOMIC DNA]</scope>
    <source>
        <strain evidence="4">ATCC 27009 / DSM 446 / BCRC 14685 / JCM 5260 / KCTC 1825 / NBRC 15652 / NCIMB 11725 / NRRL B-14509 / 104-IA</strain>
        <plasmid evidence="4">pAACI02</plasmid>
    </source>
</reference>
<protein>
    <submittedName>
        <fullName evidence="3">Type II secretion system protein E</fullName>
    </submittedName>
</protein>
<dbReference type="Proteomes" id="UP000001917">
    <property type="component" value="Plasmid pAACI02"/>
</dbReference>
<dbReference type="RefSeq" id="WP_012812225.1">
    <property type="nucleotide sequence ID" value="NC_013207.1"/>
</dbReference>
<dbReference type="KEGG" id="aac:Aaci_3120"/>
<geneLocation type="plasmid" evidence="3 4">
    <name>pAACI02</name>
</geneLocation>
<dbReference type="InterPro" id="IPR050921">
    <property type="entry name" value="T4SS_GSP_E_ATPase"/>
</dbReference>
<sequence>MNRPWAKTKDEIDWTKEQEAWKMLETWEGEDEQYFRWEEELLQELQVIMNREGEDADQSELAREAQLMQIARSKPHIPARAHRQLVKSILDDMFRLGPLQPLWARSDVSDIQIFVPYNSNQEQIIMYTDRKGRHLYTGRGFRNYAHARSWLDRHLAVLGQKYDRGLTPSLDATFPNGERLHVISGVSAYSRWRDGRYELAECMIISVRRFIQAFSLAELTEEDIDTLAEEMALELVMGQQRRVVARVVPTATRYRGKMMDKATADYLRIMVQMGKNHLIAGGTGAGKSTLANALTAMLPQGTVLLVMEESYELQPQNDLHVIRICERKGVFTLADAMKAALRMFPDRLFIAEVRDHLAYVFLRAIQSGHDGSSTTIHASNCASAVETMIQFAMAHEAHPPREMVEKIIFDRVHTVVHINRIEQDRFVDEVVELRPNGTLHTVSRFIQTGVEKGHPVGDWIFYGPSQDFLDEMARRGIPIPASWRVEVSDDTDGVEEGVG</sequence>
<organism evidence="3 4">
    <name type="scientific">Alicyclobacillus acidocaldarius subsp. acidocaldarius (strain ATCC 27009 / DSM 446 / BCRC 14685 / JCM 5260 / KCTC 1825 / NBRC 15652 / NCIMB 11725 / NRRL B-14509 / 104-IA)</name>
    <name type="common">Bacillus acidocaldarius</name>
    <dbReference type="NCBI Taxonomy" id="521098"/>
    <lineage>
        <taxon>Bacteria</taxon>
        <taxon>Bacillati</taxon>
        <taxon>Bacillota</taxon>
        <taxon>Bacilli</taxon>
        <taxon>Bacillales</taxon>
        <taxon>Alicyclobacillaceae</taxon>
        <taxon>Alicyclobacillus</taxon>
    </lineage>
</organism>
<accession>C8WYM2</accession>
<comment type="similarity">
    <text evidence="1">Belongs to the GSP E family.</text>
</comment>
<dbReference type="InterPro" id="IPR001482">
    <property type="entry name" value="T2SS/T4SS_dom"/>
</dbReference>
<dbReference type="EMBL" id="CP001729">
    <property type="protein sequence ID" value="ACV60116.1"/>
    <property type="molecule type" value="Genomic_DNA"/>
</dbReference>
<dbReference type="PANTHER" id="PTHR30486:SF6">
    <property type="entry name" value="TYPE IV PILUS RETRACTATION ATPASE PILT"/>
    <property type="match status" value="1"/>
</dbReference>
<keyword evidence="3" id="KW-0614">Plasmid</keyword>
<dbReference type="CDD" id="cd01130">
    <property type="entry name" value="VirB11-like_ATPase"/>
    <property type="match status" value="1"/>
</dbReference>
<dbReference type="HOGENOM" id="CLU_548401_0_0_9"/>
<evidence type="ECO:0000256" key="1">
    <source>
        <dbReference type="ARBA" id="ARBA00006611"/>
    </source>
</evidence>
<dbReference type="Gene3D" id="3.30.450.380">
    <property type="match status" value="1"/>
</dbReference>
<dbReference type="AlphaFoldDB" id="C8WYM2"/>
<dbReference type="InterPro" id="IPR027417">
    <property type="entry name" value="P-loop_NTPase"/>
</dbReference>
<evidence type="ECO:0000259" key="2">
    <source>
        <dbReference type="Pfam" id="PF00437"/>
    </source>
</evidence>
<reference evidence="3 4" key="2">
    <citation type="journal article" date="2010" name="Stand. Genomic Sci.">
        <title>Complete genome sequence of Alicyclobacillus acidocaldarius type strain (104-IA).</title>
        <authorList>
            <person name="Mavromatis K."/>
            <person name="Sikorski J."/>
            <person name="Lapidus A."/>
            <person name="Glavina Del Rio T."/>
            <person name="Copeland A."/>
            <person name="Tice H."/>
            <person name="Cheng J.F."/>
            <person name="Lucas S."/>
            <person name="Chen F."/>
            <person name="Nolan M."/>
            <person name="Bruce D."/>
            <person name="Goodwin L."/>
            <person name="Pitluck S."/>
            <person name="Ivanova N."/>
            <person name="Ovchinnikova G."/>
            <person name="Pati A."/>
            <person name="Chen A."/>
            <person name="Palaniappan K."/>
            <person name="Land M."/>
            <person name="Hauser L."/>
            <person name="Chang Y.J."/>
            <person name="Jeffries C.D."/>
            <person name="Chain P."/>
            <person name="Meincke L."/>
            <person name="Sims D."/>
            <person name="Chertkov O."/>
            <person name="Han C."/>
            <person name="Brettin T."/>
            <person name="Detter J.C."/>
            <person name="Wahrenburg C."/>
            <person name="Rohde M."/>
            <person name="Pukall R."/>
            <person name="Goker M."/>
            <person name="Bristow J."/>
            <person name="Eisen J.A."/>
            <person name="Markowitz V."/>
            <person name="Hugenholtz P."/>
            <person name="Klenk H.P."/>
            <person name="Kyrpides N.C."/>
        </authorList>
    </citation>
    <scope>NUCLEOTIDE SEQUENCE [LARGE SCALE GENOMIC DNA]</scope>
    <source>
        <strain evidence="4">ATCC 27009 / DSM 446 / BCRC 14685 / JCM 5260 / KCTC 1825 / NBRC 15652 / NCIMB 11725 / NRRL B-14509 / 104-IA</strain>
        <plasmid evidence="3 4">pAACI02</plasmid>
    </source>
</reference>
<dbReference type="Pfam" id="PF00437">
    <property type="entry name" value="T2SSE"/>
    <property type="match status" value="1"/>
</dbReference>
<dbReference type="Gene3D" id="3.40.50.300">
    <property type="entry name" value="P-loop containing nucleotide triphosphate hydrolases"/>
    <property type="match status" value="1"/>
</dbReference>
<feature type="domain" description="Bacterial type II secretion system protein E" evidence="2">
    <location>
        <begin position="257"/>
        <end position="396"/>
    </location>
</feature>